<dbReference type="GO" id="GO:0046872">
    <property type="term" value="F:metal ion binding"/>
    <property type="evidence" value="ECO:0007669"/>
    <property type="project" value="UniProtKB-KW"/>
</dbReference>
<evidence type="ECO:0000256" key="1">
    <source>
        <dbReference type="ARBA" id="ARBA00022676"/>
    </source>
</evidence>
<dbReference type="RefSeq" id="WP_097373376.1">
    <property type="nucleotide sequence ID" value="NZ_CP021404.1"/>
</dbReference>
<dbReference type="PANTHER" id="PTHR13778:SF47">
    <property type="entry name" value="LIPOPOLYSACCHARIDE 1,3-GALACTOSYLTRANSFERASE"/>
    <property type="match status" value="1"/>
</dbReference>
<feature type="compositionally biased region" description="Low complexity" evidence="4">
    <location>
        <begin position="12"/>
        <end position="24"/>
    </location>
</feature>
<dbReference type="InterPro" id="IPR002495">
    <property type="entry name" value="Glyco_trans_8"/>
</dbReference>
<keyword evidence="6" id="KW-1185">Reference proteome</keyword>
<organism evidence="5 6">
    <name type="scientific">Pacificitalea manganoxidans</name>
    <dbReference type="NCBI Taxonomy" id="1411902"/>
    <lineage>
        <taxon>Bacteria</taxon>
        <taxon>Pseudomonadati</taxon>
        <taxon>Pseudomonadota</taxon>
        <taxon>Alphaproteobacteria</taxon>
        <taxon>Rhodobacterales</taxon>
        <taxon>Paracoccaceae</taxon>
        <taxon>Pacificitalea</taxon>
    </lineage>
</organism>
<feature type="region of interest" description="Disordered" evidence="4">
    <location>
        <begin position="1"/>
        <end position="27"/>
    </location>
</feature>
<dbReference type="PANTHER" id="PTHR13778">
    <property type="entry name" value="GLYCOSYLTRANSFERASE 8 DOMAIN-CONTAINING PROTEIN"/>
    <property type="match status" value="1"/>
</dbReference>
<evidence type="ECO:0000256" key="4">
    <source>
        <dbReference type="SAM" id="MobiDB-lite"/>
    </source>
</evidence>
<dbReference type="SUPFAM" id="SSF53448">
    <property type="entry name" value="Nucleotide-diphospho-sugar transferases"/>
    <property type="match status" value="1"/>
</dbReference>
<evidence type="ECO:0000256" key="2">
    <source>
        <dbReference type="ARBA" id="ARBA00022679"/>
    </source>
</evidence>
<keyword evidence="2" id="KW-0808">Transferase</keyword>
<dbReference type="OrthoDB" id="5672604at2"/>
<keyword evidence="3" id="KW-0479">Metal-binding</keyword>
<dbReference type="GO" id="GO:0016757">
    <property type="term" value="F:glycosyltransferase activity"/>
    <property type="evidence" value="ECO:0007669"/>
    <property type="project" value="UniProtKB-KW"/>
</dbReference>
<dbReference type="Pfam" id="PF01501">
    <property type="entry name" value="Glyco_transf_8"/>
    <property type="match status" value="1"/>
</dbReference>
<accession>A0A291LZH8</accession>
<evidence type="ECO:0000313" key="5">
    <source>
        <dbReference type="EMBL" id="ATI42102.1"/>
    </source>
</evidence>
<proteinExistence type="predicted"/>
<dbReference type="Proteomes" id="UP000219050">
    <property type="component" value="Chromosome"/>
</dbReference>
<dbReference type="InterPro" id="IPR029044">
    <property type="entry name" value="Nucleotide-diphossugar_trans"/>
</dbReference>
<dbReference type="Gene3D" id="3.90.550.10">
    <property type="entry name" value="Spore Coat Polysaccharide Biosynthesis Protein SpsA, Chain A"/>
    <property type="match status" value="1"/>
</dbReference>
<evidence type="ECO:0000256" key="3">
    <source>
        <dbReference type="ARBA" id="ARBA00022723"/>
    </source>
</evidence>
<dbReference type="AlphaFoldDB" id="A0A291LZH8"/>
<dbReference type="EMBL" id="CP021404">
    <property type="protein sequence ID" value="ATI42102.1"/>
    <property type="molecule type" value="Genomic_DNA"/>
</dbReference>
<gene>
    <name evidence="5" type="ORF">CBW24_08835</name>
</gene>
<sequence>MTGDTRADHDQAGPAPDAGADRPAPGTPPHVTYFFDTAFAPCTLVSLLSVLRRTPGPIRVTLHPTEDPGTMARDLEIYGAAFPQADLRLEPVDLAPFRHLKRGRLPLAARSRLLLPEIHRGRVIYLDGDVIARRDLNALWQTDLQGRAIGACLAPGVQVMLAKARTSRAASARKAADKTLARGRKLDGIDMHGYFNSGVMLLDLDRIRARGLAEPMRDIEATARYTSRDQDWLNMVFRDDRLILPPEWNSGWGDPKTGKSYVPAELRDRFKVSREDPAIIHFTGFEKPWQAASAPWRWHLVHQPLQRRLRARYWDEYQTMKRAAEALLGRSLHTEAAA</sequence>
<dbReference type="CDD" id="cd04194">
    <property type="entry name" value="GT8_A4GalT_like"/>
    <property type="match status" value="1"/>
</dbReference>
<evidence type="ECO:0008006" key="7">
    <source>
        <dbReference type="Google" id="ProtNLM"/>
    </source>
</evidence>
<keyword evidence="1" id="KW-0328">Glycosyltransferase</keyword>
<dbReference type="InterPro" id="IPR050748">
    <property type="entry name" value="Glycosyltrans_8_dom-fam"/>
</dbReference>
<protein>
    <recommendedName>
        <fullName evidence="7">Lipopolysaccharide biosynthesis glycosyltransferase</fullName>
    </recommendedName>
</protein>
<feature type="compositionally biased region" description="Basic and acidic residues" evidence="4">
    <location>
        <begin position="1"/>
        <end position="11"/>
    </location>
</feature>
<reference evidence="5 6" key="1">
    <citation type="submission" date="2017-05" db="EMBL/GenBank/DDBJ databases">
        <title>Comparative genomic and metabolic analysis of manganese-oxidizing mechanisms in Celeribater manganoxidans DY25T: its adaption to the environment of polymetallic nodule.</title>
        <authorList>
            <person name="Wang X."/>
        </authorList>
    </citation>
    <scope>NUCLEOTIDE SEQUENCE [LARGE SCALE GENOMIC DNA]</scope>
    <source>
        <strain evidence="5 6">DY25</strain>
    </source>
</reference>
<evidence type="ECO:0000313" key="6">
    <source>
        <dbReference type="Proteomes" id="UP000219050"/>
    </source>
</evidence>
<name>A0A291LZH8_9RHOB</name>
<dbReference type="KEGG" id="cmag:CBW24_08835"/>